<evidence type="ECO:0000313" key="1">
    <source>
        <dbReference type="EMBL" id="EXZ30714.1"/>
    </source>
</evidence>
<dbReference type="Proteomes" id="UP000022082">
    <property type="component" value="Unassembled WGS sequence"/>
</dbReference>
<name>A0A015Z778_BACFG</name>
<evidence type="ECO:0000313" key="2">
    <source>
        <dbReference type="Proteomes" id="UP000022082"/>
    </source>
</evidence>
<dbReference type="GO" id="GO:0008234">
    <property type="term" value="F:cysteine-type peptidase activity"/>
    <property type="evidence" value="ECO:0007669"/>
    <property type="project" value="InterPro"/>
</dbReference>
<dbReference type="SUPFAM" id="SSF54001">
    <property type="entry name" value="Cysteine proteinases"/>
    <property type="match status" value="1"/>
</dbReference>
<dbReference type="Pfam" id="PF01640">
    <property type="entry name" value="Peptidase_C10"/>
    <property type="match status" value="1"/>
</dbReference>
<dbReference type="InterPro" id="IPR038765">
    <property type="entry name" value="Papain-like_cys_pep_sf"/>
</dbReference>
<proteinExistence type="predicted"/>
<organism evidence="1 2">
    <name type="scientific">Bacteroides fragilis str. S36L11</name>
    <dbReference type="NCBI Taxonomy" id="1339327"/>
    <lineage>
        <taxon>Bacteria</taxon>
        <taxon>Pseudomonadati</taxon>
        <taxon>Bacteroidota</taxon>
        <taxon>Bacteroidia</taxon>
        <taxon>Bacteroidales</taxon>
        <taxon>Bacteroidaceae</taxon>
        <taxon>Bacteroides</taxon>
    </lineage>
</organism>
<dbReference type="PATRIC" id="fig|1339327.3.peg.785"/>
<dbReference type="PROSITE" id="PS51257">
    <property type="entry name" value="PROKAR_LIPOPROTEIN"/>
    <property type="match status" value="1"/>
</dbReference>
<dbReference type="EMBL" id="JGDJ01000129">
    <property type="protein sequence ID" value="EXZ30714.1"/>
    <property type="molecule type" value="Genomic_DNA"/>
</dbReference>
<dbReference type="GO" id="GO:0006508">
    <property type="term" value="P:proteolysis"/>
    <property type="evidence" value="ECO:0007669"/>
    <property type="project" value="InterPro"/>
</dbReference>
<protein>
    <submittedName>
        <fullName evidence="1">Peptidase C10 family protein</fullName>
    </submittedName>
</protein>
<accession>A0A015Z778</accession>
<dbReference type="AlphaFoldDB" id="A0A015Z778"/>
<dbReference type="RefSeq" id="WP_005783712.1">
    <property type="nucleotide sequence ID" value="NZ_JGDJ01000129.1"/>
</dbReference>
<dbReference type="Gene3D" id="3.90.70.50">
    <property type="entry name" value="Peptidase C10, streptopain"/>
    <property type="match status" value="1"/>
</dbReference>
<dbReference type="InterPro" id="IPR044934">
    <property type="entry name" value="Streptopain_sf"/>
</dbReference>
<dbReference type="InterPro" id="IPR000200">
    <property type="entry name" value="Peptidase_C10"/>
</dbReference>
<comment type="caution">
    <text evidence="1">The sequence shown here is derived from an EMBL/GenBank/DDBJ whole genome shotgun (WGS) entry which is preliminary data.</text>
</comment>
<reference evidence="1 2" key="1">
    <citation type="submission" date="2014-02" db="EMBL/GenBank/DDBJ databases">
        <authorList>
            <person name="Sears C."/>
            <person name="Carroll K."/>
            <person name="Sack B.R."/>
            <person name="Qadri F."/>
            <person name="Myers L.L."/>
            <person name="Chung G.-T."/>
            <person name="Escheverria P."/>
            <person name="Fraser C.M."/>
            <person name="Sadzewicz L."/>
            <person name="Shefchek K.A."/>
            <person name="Tallon L."/>
            <person name="Das S.P."/>
            <person name="Daugherty S."/>
            <person name="Mongodin E.F."/>
        </authorList>
    </citation>
    <scope>NUCLEOTIDE SEQUENCE [LARGE SCALE GENOMIC DNA]</scope>
    <source>
        <strain evidence="1 2">S36L11</strain>
    </source>
</reference>
<dbReference type="GeneID" id="60368209"/>
<sequence>MKEIFKLILLLVILSGCIENDEEIILNNSDLEDVSEYKRAEDLICQFSERIDKEKGGTRSSTSQIILSLAGKKSVVIPKIATRTGEISTDSVNMFIFDTEKDGRFGFAIATGKAEVGRVYAYVENGILSDTIENEGMAYLVSQIPDIIKQDQLNPNLTRSGEQRTTHVSIPLVKTEWNQHYPYNAQMPTNGKCSISYYYAGCIPIAVAQAITYYRKCPVAYDWDAFTVNTGIYDTNLIAPVSQFVKKVADGIKVGYKCDGTGAKNLGSTNDFLKGWGYNVERHKTNDVDKNLLYKCLITKNVVIFGGKKKKSTGHVWLVDGGVFEYSGNMMIGCTNIQVKAIHCNFGWNRANNGWYAIKDGAYNRPANSASQDGNNPTNDKNSPNGNFYTENDYIYFHEAMGTEILW</sequence>
<gene>
    <name evidence="1" type="ORF">M136_0101</name>
</gene>